<reference evidence="9" key="1">
    <citation type="submission" date="2018-02" db="EMBL/GenBank/DDBJ databases">
        <authorList>
            <person name="Cohen D.B."/>
            <person name="Kent A.D."/>
        </authorList>
    </citation>
    <scope>NUCLEOTIDE SEQUENCE</scope>
</reference>
<dbReference type="GO" id="GO:0006508">
    <property type="term" value="P:proteolysis"/>
    <property type="evidence" value="ECO:0007669"/>
    <property type="project" value="UniProtKB-KW"/>
</dbReference>
<protein>
    <submittedName>
        <fullName evidence="9">Uncharacterized protein</fullName>
    </submittedName>
</protein>
<feature type="domain" description="CCHC-type" evidence="7">
    <location>
        <begin position="262"/>
        <end position="278"/>
    </location>
</feature>
<keyword evidence="5" id="KW-0862">Zinc</keyword>
<dbReference type="Pfam" id="PF00078">
    <property type="entry name" value="RVT_1"/>
    <property type="match status" value="1"/>
</dbReference>
<dbReference type="GO" id="GO:0003676">
    <property type="term" value="F:nucleic acid binding"/>
    <property type="evidence" value="ECO:0007669"/>
    <property type="project" value="InterPro"/>
</dbReference>
<dbReference type="Gene3D" id="3.30.420.10">
    <property type="entry name" value="Ribonuclease H-like superfamily/Ribonuclease H"/>
    <property type="match status" value="1"/>
</dbReference>
<dbReference type="SUPFAM" id="SSF57756">
    <property type="entry name" value="Retrovirus zinc finger-like domains"/>
    <property type="match status" value="1"/>
</dbReference>
<accession>A0A2N9FUC8</accession>
<dbReference type="Pfam" id="PF07727">
    <property type="entry name" value="RVT_2"/>
    <property type="match status" value="1"/>
</dbReference>
<keyword evidence="3" id="KW-0064">Aspartyl protease</keyword>
<evidence type="ECO:0000313" key="9">
    <source>
        <dbReference type="EMBL" id="SPC90720.1"/>
    </source>
</evidence>
<dbReference type="Gene3D" id="4.10.60.10">
    <property type="entry name" value="Zinc finger, CCHC-type"/>
    <property type="match status" value="1"/>
</dbReference>
<dbReference type="SUPFAM" id="SSF53098">
    <property type="entry name" value="Ribonuclease H-like"/>
    <property type="match status" value="1"/>
</dbReference>
<dbReference type="InterPro" id="IPR054722">
    <property type="entry name" value="PolX-like_BBD"/>
</dbReference>
<dbReference type="Pfam" id="PF13976">
    <property type="entry name" value="gag_pre-integrs"/>
    <property type="match status" value="1"/>
</dbReference>
<dbReference type="Pfam" id="PF00098">
    <property type="entry name" value="zf-CCHC"/>
    <property type="match status" value="1"/>
</dbReference>
<feature type="domain" description="Integrase catalytic" evidence="8">
    <location>
        <begin position="471"/>
        <end position="636"/>
    </location>
</feature>
<dbReference type="InterPro" id="IPR013103">
    <property type="entry name" value="RVT_2"/>
</dbReference>
<dbReference type="PROSITE" id="PS50158">
    <property type="entry name" value="ZF_CCHC"/>
    <property type="match status" value="1"/>
</dbReference>
<evidence type="ECO:0000259" key="7">
    <source>
        <dbReference type="PROSITE" id="PS50158"/>
    </source>
</evidence>
<dbReference type="EMBL" id="OIVN01001171">
    <property type="protein sequence ID" value="SPC90720.1"/>
    <property type="molecule type" value="Genomic_DNA"/>
</dbReference>
<dbReference type="InterPro" id="IPR036397">
    <property type="entry name" value="RNaseH_sf"/>
</dbReference>
<name>A0A2N9FUC8_FAGSY</name>
<dbReference type="InterPro" id="IPR025724">
    <property type="entry name" value="GAG-pre-integrase_dom"/>
</dbReference>
<dbReference type="InterPro" id="IPR001584">
    <property type="entry name" value="Integrase_cat-core"/>
</dbReference>
<dbReference type="Pfam" id="PF22936">
    <property type="entry name" value="Pol_BBD"/>
    <property type="match status" value="1"/>
</dbReference>
<dbReference type="SUPFAM" id="SSF56672">
    <property type="entry name" value="DNA/RNA polymerases"/>
    <property type="match status" value="1"/>
</dbReference>
<dbReference type="InterPro" id="IPR012337">
    <property type="entry name" value="RNaseH-like_sf"/>
</dbReference>
<dbReference type="InterPro" id="IPR001878">
    <property type="entry name" value="Znf_CCHC"/>
</dbReference>
<dbReference type="Pfam" id="PF00665">
    <property type="entry name" value="rve"/>
    <property type="match status" value="1"/>
</dbReference>
<keyword evidence="2" id="KW-0479">Metal-binding</keyword>
<dbReference type="InterPro" id="IPR036875">
    <property type="entry name" value="Znf_CCHC_sf"/>
</dbReference>
<dbReference type="GO" id="GO:0004190">
    <property type="term" value="F:aspartic-type endopeptidase activity"/>
    <property type="evidence" value="ECO:0007669"/>
    <property type="project" value="UniProtKB-KW"/>
</dbReference>
<evidence type="ECO:0000256" key="5">
    <source>
        <dbReference type="PROSITE-ProRule" id="PRU00047"/>
    </source>
</evidence>
<evidence type="ECO:0000256" key="2">
    <source>
        <dbReference type="ARBA" id="ARBA00022723"/>
    </source>
</evidence>
<dbReference type="InterPro" id="IPR043502">
    <property type="entry name" value="DNA/RNA_pol_sf"/>
</dbReference>
<feature type="compositionally biased region" description="Basic residues" evidence="6">
    <location>
        <begin position="246"/>
        <end position="256"/>
    </location>
</feature>
<keyword evidence="4" id="KW-0378">Hydrolase</keyword>
<evidence type="ECO:0000256" key="4">
    <source>
        <dbReference type="ARBA" id="ARBA00022801"/>
    </source>
</evidence>
<evidence type="ECO:0000256" key="3">
    <source>
        <dbReference type="ARBA" id="ARBA00022750"/>
    </source>
</evidence>
<feature type="region of interest" description="Disordered" evidence="6">
    <location>
        <begin position="712"/>
        <end position="739"/>
    </location>
</feature>
<keyword evidence="5" id="KW-0863">Zinc-finger</keyword>
<proteinExistence type="predicted"/>
<dbReference type="GO" id="GO:0015074">
    <property type="term" value="P:DNA integration"/>
    <property type="evidence" value="ECO:0007669"/>
    <property type="project" value="InterPro"/>
</dbReference>
<keyword evidence="1" id="KW-0645">Protease</keyword>
<dbReference type="SMART" id="SM00343">
    <property type="entry name" value="ZnF_C2HC"/>
    <property type="match status" value="1"/>
</dbReference>
<dbReference type="PANTHER" id="PTHR42648">
    <property type="entry name" value="TRANSPOSASE, PUTATIVE-RELATED"/>
    <property type="match status" value="1"/>
</dbReference>
<dbReference type="GO" id="GO:0008270">
    <property type="term" value="F:zinc ion binding"/>
    <property type="evidence" value="ECO:0007669"/>
    <property type="project" value="UniProtKB-KW"/>
</dbReference>
<dbReference type="Pfam" id="PF14223">
    <property type="entry name" value="Retrotran_gag_2"/>
    <property type="match status" value="1"/>
</dbReference>
<feature type="compositionally biased region" description="Polar residues" evidence="6">
    <location>
        <begin position="717"/>
        <end position="730"/>
    </location>
</feature>
<dbReference type="PANTHER" id="PTHR42648:SF27">
    <property type="entry name" value="RNA-DIRECTED DNA POLYMERASE"/>
    <property type="match status" value="1"/>
</dbReference>
<feature type="region of interest" description="Disordered" evidence="6">
    <location>
        <begin position="210"/>
        <end position="256"/>
    </location>
</feature>
<evidence type="ECO:0000256" key="1">
    <source>
        <dbReference type="ARBA" id="ARBA00022670"/>
    </source>
</evidence>
<evidence type="ECO:0000256" key="6">
    <source>
        <dbReference type="SAM" id="MobiDB-lite"/>
    </source>
</evidence>
<evidence type="ECO:0000259" key="8">
    <source>
        <dbReference type="PROSITE" id="PS50994"/>
    </source>
</evidence>
<dbReference type="InterPro" id="IPR039537">
    <property type="entry name" value="Retrotran_Ty1/copia-like"/>
</dbReference>
<sequence length="1747" mass="199140">MAAKNVVADLTRGDKLTGNNYDIWHRKIQYLLNEQELLETLSSKMTRPEDGNTAQHRRDLEAYQSWFKKDRSTRFTMLSSMHDDLIGEYETFQNAKDMWDQLKFDFGGTSTTRLRSLVLKFEVYRKDPKHTMTEHLRMMSGMIRDLKAAGNVLTDEQQVQAVIRSLPDSWISMKQIMTHNENIKNFADISRHVELEAERQEATKSAALIAHSGQRKPNGFKRKDKGKAARQGGPSTNAPKVNKGANQHKRKRGAKKNISKMKCYNCNKLGHFARDCTEPKKVSLPLDLSSIYVCYPSSIFVCSHVFVAKSISDWIIDTGATRHVARDRAGFVDYRKIPAGTHVVYMGNGSYEEALGVGSYQLHLRTGRTLLLHDVLYVPGVLYNLLSVFTLLQLGYDFHLSLNGLDILLDDVIFGHGSSTWHARLGHIGKDRMTRLAREGLLGPLAKVDLPICEPCLAGKACRKPFGKAVRATQPLELIHSDICGPMNVKARHGASYFLTFIDDYTRYGYVQLIAHRYEALDCFKRFVAEVENQHEKSLKALRTDRGREYLSDQFKDLCEEKGIRRQLTIPNTPQQNGVAERRNRTLLDMVRSMMAQANLPISFWGDALLTAAYILNRVPSQSVSSTPYELWKGEKPNLEHLRPWGSAGFVHSTAHKYGKLGPRARKHIFIRYSDSSKGYVIDLDLYELEEDEGTLPSSSEGGGLVPRPVIAEDSGSDLQPSGSITLDQDSQARRVSSRGHIPRRHFEIEGNVLLCDAKDVDEPASFSEALHSPDRDEWMTAMQEEMSSMDKNNVWELVDLPPGRKTIGNKWVLKVKRKADGSIDRYKARLVAKGYTQREGIDYEDTFSPVVRFASIRLILSIVAKQDLELFQMDVKTAFLNGELDEEIYMAQPAGFEAKGHERKVCRLKRSIYGLKQSSRQWYLRFHDSITSFGFEMIEEDHCVYLKRSKRSILILSLYVDDILLAGNDMDSIVTTKKWLSSTFEMKDMGEANFVLGVKITRDRSKKLLSLSQGTYIKKILERFHMHNSKPIDTPMEKGCTLSLDQCPKNDEEKNQMSKVPYASAIGSLMYAMLCTRPDICFAVGMVSRYQSNPGPAHWRAVKRILRYLRGTSDHALCYHGGDLRLTGYSDADWASDKDERKSTSGYAFILGGGAVSWCSKKQSCIALSTMESEYVACSAAVQEAVWLRRFLQRLGVTAHAEDAVLLYSDSTSALAYAKDPKYHGKAKHIELRYHYIRDMVSQGEVILQHISTGSMVADPLTKPIARDLFFSHTKSRHLESDWAKTQDMSTSHIWGKALLTMRDEECLIWCNRSWLCGNKFTWSKKRWGKGSIRERLDRGIACVDWRMNFPRAVIYHLGAINSDHCLLILDSNPVNHFSLCPFCFEAAWVQDPRCTEVVRLSWNKVFTGSHVVKLCHKQKTIANALKKWNKEEFDFCQTRINDLMKLIEEIQSKEVSSTNARLEANLQGELNEWLTRNDTLWKQKSRELWLRNGDRNTKFFHLSTIIHRRQYSIDAIIVDSRDWIIDKKDIGIHIRDKFISLFTEEEISCLPDIGNLMLPVISVEENLEMCKILSAKEIKEVIFDMQNLKAPGSDGFPPLFYKQYWHVAISKLLVAKMRPMLDKIISPCQSAFVSGNWIGENQVIVKELMHSFKTRKVKDEFIAIKMDLQKAYDRINWSFLNIVLSKLGFSPTFISWILQCVTTVSSSVVVNGGKSEHFSPSRGLRQGDPVSPYLFILSRYSLKAC</sequence>
<dbReference type="CDD" id="cd09272">
    <property type="entry name" value="RNase_HI_RT_Ty1"/>
    <property type="match status" value="1"/>
</dbReference>
<dbReference type="PROSITE" id="PS50994">
    <property type="entry name" value="INTEGRASE"/>
    <property type="match status" value="1"/>
</dbReference>
<organism evidence="9">
    <name type="scientific">Fagus sylvatica</name>
    <name type="common">Beechnut</name>
    <dbReference type="NCBI Taxonomy" id="28930"/>
    <lineage>
        <taxon>Eukaryota</taxon>
        <taxon>Viridiplantae</taxon>
        <taxon>Streptophyta</taxon>
        <taxon>Embryophyta</taxon>
        <taxon>Tracheophyta</taxon>
        <taxon>Spermatophyta</taxon>
        <taxon>Magnoliopsida</taxon>
        <taxon>eudicotyledons</taxon>
        <taxon>Gunneridae</taxon>
        <taxon>Pentapetalae</taxon>
        <taxon>rosids</taxon>
        <taxon>fabids</taxon>
        <taxon>Fagales</taxon>
        <taxon>Fagaceae</taxon>
        <taxon>Fagus</taxon>
    </lineage>
</organism>
<gene>
    <name evidence="9" type="ORF">FSB_LOCUS18602</name>
</gene>
<dbReference type="InterPro" id="IPR000477">
    <property type="entry name" value="RT_dom"/>
</dbReference>